<evidence type="ECO:0000256" key="2">
    <source>
        <dbReference type="ARBA" id="ARBA00004954"/>
    </source>
</evidence>
<dbReference type="EMBL" id="MFEY01000005">
    <property type="protein sequence ID" value="OGE90612.1"/>
    <property type="molecule type" value="Genomic_DNA"/>
</dbReference>
<evidence type="ECO:0000313" key="10">
    <source>
        <dbReference type="Proteomes" id="UP000177682"/>
    </source>
</evidence>
<dbReference type="GO" id="GO:0005829">
    <property type="term" value="C:cytosol"/>
    <property type="evidence" value="ECO:0007669"/>
    <property type="project" value="TreeGrafter"/>
</dbReference>
<dbReference type="InterPro" id="IPR024051">
    <property type="entry name" value="AICAR_Tfase_dup_dom_sf"/>
</dbReference>
<dbReference type="Gene3D" id="3.40.50.1380">
    <property type="entry name" value="Methylglyoxal synthase-like domain"/>
    <property type="match status" value="1"/>
</dbReference>
<dbReference type="Proteomes" id="UP000177682">
    <property type="component" value="Unassembled WGS sequence"/>
</dbReference>
<dbReference type="PANTHER" id="PTHR11692">
    <property type="entry name" value="BIFUNCTIONAL PURINE BIOSYNTHESIS PROTEIN PURH"/>
    <property type="match status" value="1"/>
</dbReference>
<dbReference type="SUPFAM" id="SSF52335">
    <property type="entry name" value="Methylglyoxal synthase-like"/>
    <property type="match status" value="1"/>
</dbReference>
<dbReference type="InterPro" id="IPR016193">
    <property type="entry name" value="Cytidine_deaminase-like"/>
</dbReference>
<keyword evidence="6" id="KW-0378">Hydrolase</keyword>
<evidence type="ECO:0000256" key="5">
    <source>
        <dbReference type="ARBA" id="ARBA00022755"/>
    </source>
</evidence>
<dbReference type="Pfam" id="PF01808">
    <property type="entry name" value="AICARFT_IMPCHas"/>
    <property type="match status" value="1"/>
</dbReference>
<dbReference type="Pfam" id="PF02142">
    <property type="entry name" value="MGS"/>
    <property type="match status" value="1"/>
</dbReference>
<comment type="pathway">
    <text evidence="2">Purine metabolism; IMP biosynthesis via de novo pathway; 5-formamido-1-(5-phospho-D-ribosyl)imidazole-4-carboxamide from 5-amino-1-(5-phospho-D-ribosyl)imidazole-4-carboxamide (10-formyl THF route): step 1/1.</text>
</comment>
<gene>
    <name evidence="9" type="ORF">A3E29_02340</name>
</gene>
<dbReference type="UniPathway" id="UPA00074">
    <property type="reaction ID" value="UER00133"/>
</dbReference>
<evidence type="ECO:0000313" key="9">
    <source>
        <dbReference type="EMBL" id="OGE90612.1"/>
    </source>
</evidence>
<comment type="similarity">
    <text evidence="3">Belongs to the PurH family.</text>
</comment>
<evidence type="ECO:0000256" key="7">
    <source>
        <dbReference type="ARBA" id="ARBA00023268"/>
    </source>
</evidence>
<dbReference type="InterPro" id="IPR011607">
    <property type="entry name" value="MGS-like_dom"/>
</dbReference>
<keyword evidence="5" id="KW-0658">Purine biosynthesis</keyword>
<dbReference type="InterPro" id="IPR002695">
    <property type="entry name" value="PurH-like"/>
</dbReference>
<dbReference type="PANTHER" id="PTHR11692:SF0">
    <property type="entry name" value="BIFUNCTIONAL PURINE BIOSYNTHESIS PROTEIN ATIC"/>
    <property type="match status" value="1"/>
</dbReference>
<evidence type="ECO:0000256" key="4">
    <source>
        <dbReference type="ARBA" id="ARBA00022679"/>
    </source>
</evidence>
<keyword evidence="7" id="KW-0511">Multifunctional enzyme</keyword>
<reference evidence="9 10" key="1">
    <citation type="journal article" date="2016" name="Nat. Commun.">
        <title>Thousands of microbial genomes shed light on interconnected biogeochemical processes in an aquifer system.</title>
        <authorList>
            <person name="Anantharaman K."/>
            <person name="Brown C.T."/>
            <person name="Hug L.A."/>
            <person name="Sharon I."/>
            <person name="Castelle C.J."/>
            <person name="Probst A.J."/>
            <person name="Thomas B.C."/>
            <person name="Singh A."/>
            <person name="Wilkins M.J."/>
            <person name="Karaoz U."/>
            <person name="Brodie E.L."/>
            <person name="Williams K.H."/>
            <person name="Hubbard S.S."/>
            <person name="Banfield J.F."/>
        </authorList>
    </citation>
    <scope>NUCLEOTIDE SEQUENCE [LARGE SCALE GENOMIC DNA]</scope>
</reference>
<dbReference type="PIRSF" id="PIRSF000414">
    <property type="entry name" value="AICARFT_IMPCHas"/>
    <property type="match status" value="1"/>
</dbReference>
<dbReference type="SMART" id="SM00798">
    <property type="entry name" value="AICARFT_IMPCHas"/>
    <property type="match status" value="1"/>
</dbReference>
<dbReference type="SUPFAM" id="SSF53927">
    <property type="entry name" value="Cytidine deaminase-like"/>
    <property type="match status" value="1"/>
</dbReference>
<organism evidence="9 10">
    <name type="scientific">Candidatus Doudnabacteria bacterium RIFCSPHIGHO2_12_FULL_48_16</name>
    <dbReference type="NCBI Taxonomy" id="1817838"/>
    <lineage>
        <taxon>Bacteria</taxon>
        <taxon>Candidatus Doudnaibacteriota</taxon>
    </lineage>
</organism>
<proteinExistence type="inferred from homology"/>
<evidence type="ECO:0000256" key="6">
    <source>
        <dbReference type="ARBA" id="ARBA00022801"/>
    </source>
</evidence>
<keyword evidence="4" id="KW-0808">Transferase</keyword>
<dbReference type="GO" id="GO:0004643">
    <property type="term" value="F:phosphoribosylaminoimidazolecarboxamide formyltransferase activity"/>
    <property type="evidence" value="ECO:0007669"/>
    <property type="project" value="InterPro"/>
</dbReference>
<evidence type="ECO:0000259" key="8">
    <source>
        <dbReference type="SMART" id="SM00851"/>
    </source>
</evidence>
<evidence type="ECO:0000256" key="1">
    <source>
        <dbReference type="ARBA" id="ARBA00004844"/>
    </source>
</evidence>
<evidence type="ECO:0000256" key="3">
    <source>
        <dbReference type="ARBA" id="ARBA00007667"/>
    </source>
</evidence>
<dbReference type="Gene3D" id="3.40.140.20">
    <property type="match status" value="2"/>
</dbReference>
<comment type="caution">
    <text evidence="9">The sequence shown here is derived from an EMBL/GenBank/DDBJ whole genome shotgun (WGS) entry which is preliminary data.</text>
</comment>
<dbReference type="InterPro" id="IPR036914">
    <property type="entry name" value="MGS-like_dom_sf"/>
</dbReference>
<sequence length="567" mass="62012">MTSSLLYALISVSVKDGIDQFARNLVELGFSIISSGGTYRYLKEHDIAVTSVEEFRQTSLIRRLTAANNAKPEQERIPEQNIHWASQIAGQHAEIHGVLLATTAMADQLEALGMVRISLVCVDYYALHAELERPDATIASIIEAIDVGGPTQATAASKGGRIVVSTPEDRQETINWLRAGRPNEEEFVTRSIAKALANNLAYYAPLVERLSGGDYSVLVLERAQKLGYAENRWMGGADLMRRFGSKDRAAKGALSTFRRKEGSEPGYINYTDADGGRRLIARIENFYRKNGLSIPAIAVGLKHGNPCGVGIADFDTGAGMLRAIRNMVAGNPGALFGGTVMTNFVIDDEAAALLRTYLTGKQKRPIDAVWAPTVTDCAVAQLRRVNNRCRMMVSSSFSYGTTELSVAKRFRQLEADEFLRQGPGDQVFNLNDPHLTKLGRLTKRQRMDMLLGLAICGAANSNTIVITKNGMMLGLGLCQNSRVVACEHAVNGARRCGHNIRGSVAVSDSFFPFNDGPRKLIRAGVGAIFATSGSLNDKAFRTLCRGRKRRVNVVMGPDEMFRMFCKH</sequence>
<dbReference type="SMART" id="SM00851">
    <property type="entry name" value="MGS"/>
    <property type="match status" value="1"/>
</dbReference>
<dbReference type="GO" id="GO:0003937">
    <property type="term" value="F:IMP cyclohydrolase activity"/>
    <property type="evidence" value="ECO:0007669"/>
    <property type="project" value="InterPro"/>
</dbReference>
<name>A0A1F5PLS5_9BACT</name>
<protein>
    <recommendedName>
        <fullName evidence="8">MGS-like domain-containing protein</fullName>
    </recommendedName>
</protein>
<accession>A0A1F5PLS5</accession>
<dbReference type="GO" id="GO:0006189">
    <property type="term" value="P:'de novo' IMP biosynthetic process"/>
    <property type="evidence" value="ECO:0007669"/>
    <property type="project" value="UniProtKB-UniPathway"/>
</dbReference>
<feature type="domain" description="MGS-like" evidence="8">
    <location>
        <begin position="17"/>
        <end position="151"/>
    </location>
</feature>
<comment type="pathway">
    <text evidence="1">Purine metabolism; IMP biosynthesis via de novo pathway; IMP from 5-formamido-1-(5-phospho-D-ribosyl)imidazole-4-carboxamide: step 1/1.</text>
</comment>
<dbReference type="AlphaFoldDB" id="A0A1F5PLS5"/>